<reference evidence="1" key="2">
    <citation type="journal article" date="2022" name="New Phytol.">
        <title>Evolutionary transition to the ectomycorrhizal habit in the genomes of a hyperdiverse lineage of mushroom-forming fungi.</title>
        <authorList>
            <person name="Looney B."/>
            <person name="Miyauchi S."/>
            <person name="Morin E."/>
            <person name="Drula E."/>
            <person name="Courty P.E."/>
            <person name="Kohler A."/>
            <person name="Kuo A."/>
            <person name="LaButti K."/>
            <person name="Pangilinan J."/>
            <person name="Lipzen A."/>
            <person name="Riley R."/>
            <person name="Andreopoulos W."/>
            <person name="He G."/>
            <person name="Johnson J."/>
            <person name="Nolan M."/>
            <person name="Tritt A."/>
            <person name="Barry K.W."/>
            <person name="Grigoriev I.V."/>
            <person name="Nagy L.G."/>
            <person name="Hibbett D."/>
            <person name="Henrissat B."/>
            <person name="Matheny P.B."/>
            <person name="Labbe J."/>
            <person name="Martin F.M."/>
        </authorList>
    </citation>
    <scope>NUCLEOTIDE SEQUENCE</scope>
    <source>
        <strain evidence="1">HHB10654</strain>
    </source>
</reference>
<protein>
    <submittedName>
        <fullName evidence="1">Branched-chain amino acid aminotransferase II</fullName>
    </submittedName>
</protein>
<sequence length="428" mass="46758">MAIEKTEPLNANGMPLPTADLQVLKNGLPPTISDIDPSRLTVTHSSSSKDIPLSDDLVFGQVMTDHMLYMTYEPTHGWSAPEIKPYGPLSLDPASSCFQYCPNVFEGMKAYLGPDGTPRLFRPQLNMARMMRSADRVALPHFDTDALLVLIKKLITIDARWIPKARGCSLYIRPTIIGTRAALGVAASTHATLYVIMSPTGPYFKVPSGISLYAVSEHVRAWPGGTGGYKLGLNYAPGFQPQRTAMQKGYQQVLWLLGETITEAGAMNFFVVLKRDDGDLDIVTPPLDGTILPGVTRASVLSLLAAHPVATSLPNLSNGVRLHTHERAITMSELVGWHAGGRLLEVFCVGTAVVVTAVSRIGWEEREIALPEYGGKGIGPVARALWERLVDIQEGRVEWQGWSVPCEIPGTELRLFRLFSTIRTGQMV</sequence>
<proteinExistence type="predicted"/>
<dbReference type="Proteomes" id="UP000814140">
    <property type="component" value="Unassembled WGS sequence"/>
</dbReference>
<evidence type="ECO:0000313" key="2">
    <source>
        <dbReference type="Proteomes" id="UP000814140"/>
    </source>
</evidence>
<keyword evidence="1" id="KW-0032">Aminotransferase</keyword>
<name>A0ACB8SJP6_9AGAM</name>
<keyword evidence="1" id="KW-0808">Transferase</keyword>
<gene>
    <name evidence="1" type="ORF">BV25DRAFT_1670901</name>
</gene>
<evidence type="ECO:0000313" key="1">
    <source>
        <dbReference type="EMBL" id="KAI0055926.1"/>
    </source>
</evidence>
<keyword evidence="2" id="KW-1185">Reference proteome</keyword>
<organism evidence="1 2">
    <name type="scientific">Artomyces pyxidatus</name>
    <dbReference type="NCBI Taxonomy" id="48021"/>
    <lineage>
        <taxon>Eukaryota</taxon>
        <taxon>Fungi</taxon>
        <taxon>Dikarya</taxon>
        <taxon>Basidiomycota</taxon>
        <taxon>Agaricomycotina</taxon>
        <taxon>Agaricomycetes</taxon>
        <taxon>Russulales</taxon>
        <taxon>Auriscalpiaceae</taxon>
        <taxon>Artomyces</taxon>
    </lineage>
</organism>
<accession>A0ACB8SJP6</accession>
<comment type="caution">
    <text evidence="1">The sequence shown here is derived from an EMBL/GenBank/DDBJ whole genome shotgun (WGS) entry which is preliminary data.</text>
</comment>
<reference evidence="1" key="1">
    <citation type="submission" date="2021-03" db="EMBL/GenBank/DDBJ databases">
        <authorList>
            <consortium name="DOE Joint Genome Institute"/>
            <person name="Ahrendt S."/>
            <person name="Looney B.P."/>
            <person name="Miyauchi S."/>
            <person name="Morin E."/>
            <person name="Drula E."/>
            <person name="Courty P.E."/>
            <person name="Chicoki N."/>
            <person name="Fauchery L."/>
            <person name="Kohler A."/>
            <person name="Kuo A."/>
            <person name="Labutti K."/>
            <person name="Pangilinan J."/>
            <person name="Lipzen A."/>
            <person name="Riley R."/>
            <person name="Andreopoulos W."/>
            <person name="He G."/>
            <person name="Johnson J."/>
            <person name="Barry K.W."/>
            <person name="Grigoriev I.V."/>
            <person name="Nagy L."/>
            <person name="Hibbett D."/>
            <person name="Henrissat B."/>
            <person name="Matheny P.B."/>
            <person name="Labbe J."/>
            <person name="Martin F."/>
        </authorList>
    </citation>
    <scope>NUCLEOTIDE SEQUENCE</scope>
    <source>
        <strain evidence="1">HHB10654</strain>
    </source>
</reference>
<dbReference type="EMBL" id="MU277275">
    <property type="protein sequence ID" value="KAI0055926.1"/>
    <property type="molecule type" value="Genomic_DNA"/>
</dbReference>